<feature type="compositionally biased region" description="Basic and acidic residues" evidence="9">
    <location>
        <begin position="356"/>
        <end position="378"/>
    </location>
</feature>
<comment type="subcellular location">
    <subcellularLocation>
        <location evidence="1">Membrane</location>
        <topology evidence="1">Single-pass type II membrane protein</topology>
    </subcellularLocation>
</comment>
<keyword evidence="3 10" id="KW-0812">Transmembrane</keyword>
<protein>
    <recommendedName>
        <fullName evidence="14">Golgi membrane protein 1</fullName>
    </recommendedName>
</protein>
<dbReference type="PANTHER" id="PTHR15896">
    <property type="entry name" value="GOLGI PHOSPHOPROTEIN 2/GP73-RELATED"/>
    <property type="match status" value="1"/>
</dbReference>
<feature type="region of interest" description="Disordered" evidence="9">
    <location>
        <begin position="255"/>
        <end position="429"/>
    </location>
</feature>
<dbReference type="OrthoDB" id="9947543at2759"/>
<reference evidence="11" key="1">
    <citation type="submission" date="2020-10" db="EMBL/GenBank/DDBJ databases">
        <title>Feather gene expression reveals the developmental basis of iridescence in African starlings.</title>
        <authorList>
            <person name="Rubenstein D.R."/>
        </authorList>
    </citation>
    <scope>NUCLEOTIDE SEQUENCE</scope>
    <source>
        <strain evidence="11">SS15</strain>
        <tissue evidence="11">Liver</tissue>
    </source>
</reference>
<dbReference type="EMBL" id="JADDUC010000293">
    <property type="protein sequence ID" value="KAG0114527.1"/>
    <property type="molecule type" value="Genomic_DNA"/>
</dbReference>
<keyword evidence="7 10" id="KW-0472">Membrane</keyword>
<dbReference type="Proteomes" id="UP000618051">
    <property type="component" value="Unassembled WGS sequence"/>
</dbReference>
<feature type="compositionally biased region" description="Basic and acidic residues" evidence="9">
    <location>
        <begin position="255"/>
        <end position="275"/>
    </location>
</feature>
<dbReference type="GO" id="GO:0016020">
    <property type="term" value="C:membrane"/>
    <property type="evidence" value="ECO:0007669"/>
    <property type="project" value="UniProtKB-SubCell"/>
</dbReference>
<reference evidence="12 13" key="2">
    <citation type="journal article" date="2021" name="J. Hered.">
        <title>Feather Gene Expression Elucidates the Developmental Basis of Plumage Iridescence in African Starlings.</title>
        <authorList>
            <person name="Rubenstein D.R."/>
            <person name="Corvelo A."/>
            <person name="MacManes M.D."/>
            <person name="Maia R."/>
            <person name="Narzisi G."/>
            <person name="Rousaki A."/>
            <person name="Vandenabeele P."/>
            <person name="Shawkey M.D."/>
            <person name="Solomon J."/>
        </authorList>
    </citation>
    <scope>NUCLEOTIDE SEQUENCE [LARGE SCALE GENOMIC DNA]</scope>
    <source>
        <strain evidence="12">SS15</strain>
    </source>
</reference>
<gene>
    <name evidence="12" type="ORF">IHE44_0011347</name>
    <name evidence="11" type="ORF">IHE44_007721</name>
</gene>
<feature type="compositionally biased region" description="Basic and acidic residues" evidence="9">
    <location>
        <begin position="292"/>
        <end position="304"/>
    </location>
</feature>
<dbReference type="PANTHER" id="PTHR15896:SF8">
    <property type="entry name" value="GOLGI MEMBRANE PROTEIN 1"/>
    <property type="match status" value="1"/>
</dbReference>
<feature type="transmembrane region" description="Helical" evidence="10">
    <location>
        <begin position="49"/>
        <end position="68"/>
    </location>
</feature>
<keyword evidence="4" id="KW-0735">Signal-anchor</keyword>
<comment type="similarity">
    <text evidence="2">Belongs to the GOLM family.</text>
</comment>
<dbReference type="PRINTS" id="PR02084">
    <property type="entry name" value="GOLM1CASC4"/>
</dbReference>
<keyword evidence="5 10" id="KW-1133">Transmembrane helix</keyword>
<feature type="compositionally biased region" description="Polar residues" evidence="9">
    <location>
        <begin position="277"/>
        <end position="289"/>
    </location>
</feature>
<evidence type="ECO:0000256" key="7">
    <source>
        <dbReference type="ARBA" id="ARBA00023136"/>
    </source>
</evidence>
<feature type="compositionally biased region" description="Basic and acidic residues" evidence="9">
    <location>
        <begin position="320"/>
        <end position="337"/>
    </location>
</feature>
<organism evidence="11">
    <name type="scientific">Lamprotornis superbus</name>
    <dbReference type="NCBI Taxonomy" id="245042"/>
    <lineage>
        <taxon>Eukaryota</taxon>
        <taxon>Metazoa</taxon>
        <taxon>Chordata</taxon>
        <taxon>Craniata</taxon>
        <taxon>Vertebrata</taxon>
        <taxon>Euteleostomi</taxon>
        <taxon>Archelosauria</taxon>
        <taxon>Archosauria</taxon>
        <taxon>Dinosauria</taxon>
        <taxon>Saurischia</taxon>
        <taxon>Theropoda</taxon>
        <taxon>Coelurosauria</taxon>
        <taxon>Aves</taxon>
        <taxon>Neognathae</taxon>
        <taxon>Neoaves</taxon>
        <taxon>Telluraves</taxon>
        <taxon>Australaves</taxon>
        <taxon>Passeriformes</taxon>
        <taxon>Sturnidae</taxon>
        <taxon>Lamprotornis</taxon>
    </lineage>
</organism>
<evidence type="ECO:0000313" key="12">
    <source>
        <dbReference type="EMBL" id="KAI1239909.1"/>
    </source>
</evidence>
<evidence type="ECO:0000256" key="3">
    <source>
        <dbReference type="ARBA" id="ARBA00022692"/>
    </source>
</evidence>
<keyword evidence="13" id="KW-1185">Reference proteome</keyword>
<evidence type="ECO:0000256" key="2">
    <source>
        <dbReference type="ARBA" id="ARBA00007474"/>
    </source>
</evidence>
<dbReference type="EMBL" id="JADDUC020000004">
    <property type="protein sequence ID" value="KAI1239909.1"/>
    <property type="molecule type" value="Genomic_DNA"/>
</dbReference>
<feature type="transmembrane region" description="Helical" evidence="10">
    <location>
        <begin position="20"/>
        <end position="37"/>
    </location>
</feature>
<evidence type="ECO:0008006" key="14">
    <source>
        <dbReference type="Google" id="ProtNLM"/>
    </source>
</evidence>
<feature type="compositionally biased region" description="Basic and acidic residues" evidence="9">
    <location>
        <begin position="398"/>
        <end position="429"/>
    </location>
</feature>
<evidence type="ECO:0000256" key="6">
    <source>
        <dbReference type="ARBA" id="ARBA00023054"/>
    </source>
</evidence>
<accession>A0A835TP44</accession>
<evidence type="ECO:0000256" key="9">
    <source>
        <dbReference type="SAM" id="MobiDB-lite"/>
    </source>
</evidence>
<keyword evidence="6 8" id="KW-0175">Coiled coil</keyword>
<evidence type="ECO:0000256" key="5">
    <source>
        <dbReference type="ARBA" id="ARBA00022989"/>
    </source>
</evidence>
<name>A0A835TP44_9PASS</name>
<dbReference type="AlphaFoldDB" id="A0A835TP44"/>
<feature type="coiled-coil region" evidence="8">
    <location>
        <begin position="93"/>
        <end position="120"/>
    </location>
</feature>
<evidence type="ECO:0000256" key="1">
    <source>
        <dbReference type="ARBA" id="ARBA00004606"/>
    </source>
</evidence>
<dbReference type="InterPro" id="IPR026139">
    <property type="entry name" value="GOLM1/CASC4"/>
</dbReference>
<evidence type="ECO:0000313" key="11">
    <source>
        <dbReference type="EMBL" id="KAG0114527.1"/>
    </source>
</evidence>
<comment type="caution">
    <text evidence="11">The sequence shown here is derived from an EMBL/GenBank/DDBJ whole genome shotgun (WGS) entry which is preliminary data.</text>
</comment>
<dbReference type="GO" id="GO:0005794">
    <property type="term" value="C:Golgi apparatus"/>
    <property type="evidence" value="ECO:0007669"/>
    <property type="project" value="TreeGrafter"/>
</dbReference>
<sequence length="534" mass="60762">MAFQKFVPPEAFPPLLGKVPILAGVVRICSFLEMVGLGNSCRGMKSPPLLMAALVACIIVLGFNYWIASSRSMDLQGRVMDLEGKVRRAAAERGAVEQKKNEFQGELEKQRQQIDKIQSLHSFQMENANRVHQEEKAVLMSNITVNDRLIQSLREHLKELQTEYGKLQLDVYWFQKNQTNLQRKFSYDLEASLEDDSGASAGTGEKRREPRLGFQSEDLFFYPQRGPGTNWLTGSQCISQMKELKEQCEERIDELTKKSSDVPQIKEHKDFREDSQVDTQLSALKQTGFKQADLEQQKTSEDVPKAAPTVSKTDMMQAKEGTDSLTDIRKQEPKAEEEQLSSQLEKPQESLKATAGHKEMLPESEKEPNPPEDEKRVAGQDMLEPAAEQAASEEIEREELLNYDDKQDDLPPGKADKQEREAANQDKDVDYNLDVNEVESETDKQAALAGIENVQNPEDMKNHLPDHDEGQQKFYMEAFKYINHDDEQTCNVICHLLSREFGKHVSSGQYFDYFRKLQIAGRQTIRPPSTLQQA</sequence>
<reference evidence="12" key="3">
    <citation type="submission" date="2022-01" db="EMBL/GenBank/DDBJ databases">
        <authorList>
            <person name="Rubenstein D.R."/>
        </authorList>
    </citation>
    <scope>NUCLEOTIDE SEQUENCE</scope>
    <source>
        <strain evidence="12">SS15</strain>
        <tissue evidence="12">Liver</tissue>
    </source>
</reference>
<evidence type="ECO:0000313" key="13">
    <source>
        <dbReference type="Proteomes" id="UP000618051"/>
    </source>
</evidence>
<evidence type="ECO:0000256" key="10">
    <source>
        <dbReference type="SAM" id="Phobius"/>
    </source>
</evidence>
<proteinExistence type="inferred from homology"/>
<evidence type="ECO:0000256" key="4">
    <source>
        <dbReference type="ARBA" id="ARBA00022968"/>
    </source>
</evidence>
<evidence type="ECO:0000256" key="8">
    <source>
        <dbReference type="SAM" id="Coils"/>
    </source>
</evidence>